<dbReference type="InterPro" id="IPR013955">
    <property type="entry name" value="Rep_factor-A_C"/>
</dbReference>
<sequence>MALANYTSLSNLTTKDNDAIIKVRVTRIWDNVNIKNVDIFGLHLTLLDETNKLAIDFDSSFKDHDTNNVVIVVTGVLVKNFRGNNMVSSTTATKVYYNIDEERVQKLLQGNTHNENNLQLVTSSVNFFDTQPETIKVTEETLYEVVYLDAPGTSQEYFFISDVQIIGVVKELDWRYVGCPLVPKKHHQLWGVWCRSCNKEVMAQLRYKVTIEMKDHSAITTFVLFNKEAEKLIKISAYELEKNVNGKELFPDIILAIIGKTTKVQVKSTRYNYAEGNEGFTISKIIHEIVDNKQHEDNNTSQDIASQESTIINLTDEFPPATPFQSQAQQPDFTPISKPLLTPKIEKIFKSSLLKFSNLNDMTNDNVQKTIKPPKEEECKKRKIGRQSSKRKIAKVEE</sequence>
<protein>
    <recommendedName>
        <fullName evidence="2">Replication factor A C-terminal domain-containing protein</fullName>
    </recommendedName>
</protein>
<dbReference type="InterPro" id="IPR012340">
    <property type="entry name" value="NA-bd_OB-fold"/>
</dbReference>
<name>A0A5P1EWM9_ASPOF</name>
<evidence type="ECO:0000256" key="1">
    <source>
        <dbReference type="SAM" id="MobiDB-lite"/>
    </source>
</evidence>
<dbReference type="PANTHER" id="PTHR47165:SF4">
    <property type="entry name" value="OS03G0429900 PROTEIN"/>
    <property type="match status" value="1"/>
</dbReference>
<feature type="region of interest" description="Disordered" evidence="1">
    <location>
        <begin position="362"/>
        <end position="398"/>
    </location>
</feature>
<proteinExistence type="predicted"/>
<feature type="compositionally biased region" description="Basic residues" evidence="1">
    <location>
        <begin position="381"/>
        <end position="398"/>
    </location>
</feature>
<dbReference type="PANTHER" id="PTHR47165">
    <property type="entry name" value="OS03G0429900 PROTEIN"/>
    <property type="match status" value="1"/>
</dbReference>
<dbReference type="Pfam" id="PF08646">
    <property type="entry name" value="Rep_fac-A_C"/>
    <property type="match status" value="1"/>
</dbReference>
<organism evidence="3 4">
    <name type="scientific">Asparagus officinalis</name>
    <name type="common">Garden asparagus</name>
    <dbReference type="NCBI Taxonomy" id="4686"/>
    <lineage>
        <taxon>Eukaryota</taxon>
        <taxon>Viridiplantae</taxon>
        <taxon>Streptophyta</taxon>
        <taxon>Embryophyta</taxon>
        <taxon>Tracheophyta</taxon>
        <taxon>Spermatophyta</taxon>
        <taxon>Magnoliopsida</taxon>
        <taxon>Liliopsida</taxon>
        <taxon>Asparagales</taxon>
        <taxon>Asparagaceae</taxon>
        <taxon>Asparagoideae</taxon>
        <taxon>Asparagus</taxon>
    </lineage>
</organism>
<dbReference type="Gene3D" id="2.40.50.140">
    <property type="entry name" value="Nucleic acid-binding proteins"/>
    <property type="match status" value="2"/>
</dbReference>
<dbReference type="Proteomes" id="UP000243459">
    <property type="component" value="Chromosome 5"/>
</dbReference>
<keyword evidence="4" id="KW-1185">Reference proteome</keyword>
<accession>A0A5P1EWM9</accession>
<evidence type="ECO:0000259" key="2">
    <source>
        <dbReference type="Pfam" id="PF08646"/>
    </source>
</evidence>
<feature type="domain" description="Replication factor A C-terminal" evidence="2">
    <location>
        <begin position="169"/>
        <end position="275"/>
    </location>
</feature>
<dbReference type="Gramene" id="ONK69913">
    <property type="protein sequence ID" value="ONK69913"/>
    <property type="gene ID" value="A4U43_C05F28150"/>
</dbReference>
<reference evidence="4" key="1">
    <citation type="journal article" date="2017" name="Nat. Commun.">
        <title>The asparagus genome sheds light on the origin and evolution of a young Y chromosome.</title>
        <authorList>
            <person name="Harkess A."/>
            <person name="Zhou J."/>
            <person name="Xu C."/>
            <person name="Bowers J.E."/>
            <person name="Van der Hulst R."/>
            <person name="Ayyampalayam S."/>
            <person name="Mercati F."/>
            <person name="Riccardi P."/>
            <person name="McKain M.R."/>
            <person name="Kakrana A."/>
            <person name="Tang H."/>
            <person name="Ray J."/>
            <person name="Groenendijk J."/>
            <person name="Arikit S."/>
            <person name="Mathioni S.M."/>
            <person name="Nakano M."/>
            <person name="Shan H."/>
            <person name="Telgmann-Rauber A."/>
            <person name="Kanno A."/>
            <person name="Yue Z."/>
            <person name="Chen H."/>
            <person name="Li W."/>
            <person name="Chen Y."/>
            <person name="Xu X."/>
            <person name="Zhang Y."/>
            <person name="Luo S."/>
            <person name="Chen H."/>
            <person name="Gao J."/>
            <person name="Mao Z."/>
            <person name="Pires J.C."/>
            <person name="Luo M."/>
            <person name="Kudrna D."/>
            <person name="Wing R.A."/>
            <person name="Meyers B.C."/>
            <person name="Yi K."/>
            <person name="Kong H."/>
            <person name="Lavrijsen P."/>
            <person name="Sunseri F."/>
            <person name="Falavigna A."/>
            <person name="Ye Y."/>
            <person name="Leebens-Mack J.H."/>
            <person name="Chen G."/>
        </authorList>
    </citation>
    <scope>NUCLEOTIDE SEQUENCE [LARGE SCALE GENOMIC DNA]</scope>
    <source>
        <strain evidence="4">cv. DH0086</strain>
    </source>
</reference>
<evidence type="ECO:0000313" key="4">
    <source>
        <dbReference type="Proteomes" id="UP000243459"/>
    </source>
</evidence>
<gene>
    <name evidence="3" type="ORF">A4U43_C05F28150</name>
</gene>
<evidence type="ECO:0000313" key="3">
    <source>
        <dbReference type="EMBL" id="ONK69913.1"/>
    </source>
</evidence>
<dbReference type="SUPFAM" id="SSF50249">
    <property type="entry name" value="Nucleic acid-binding proteins"/>
    <property type="match status" value="2"/>
</dbReference>
<dbReference type="AlphaFoldDB" id="A0A5P1EWM9"/>
<dbReference type="EMBL" id="CM007385">
    <property type="protein sequence ID" value="ONK69913.1"/>
    <property type="molecule type" value="Genomic_DNA"/>
</dbReference>
<dbReference type="OMA" id="GNTHNEN"/>